<dbReference type="Proteomes" id="UP001153636">
    <property type="component" value="Chromosome 9"/>
</dbReference>
<protein>
    <recommendedName>
        <fullName evidence="3 9">Cellulase</fullName>
        <ecNumber evidence="3 9">3.2.1.4</ecNumber>
    </recommendedName>
</protein>
<organism evidence="12 13">
    <name type="scientific">Psylliodes chrysocephalus</name>
    <dbReference type="NCBI Taxonomy" id="3402493"/>
    <lineage>
        <taxon>Eukaryota</taxon>
        <taxon>Metazoa</taxon>
        <taxon>Ecdysozoa</taxon>
        <taxon>Arthropoda</taxon>
        <taxon>Hexapoda</taxon>
        <taxon>Insecta</taxon>
        <taxon>Pterygota</taxon>
        <taxon>Neoptera</taxon>
        <taxon>Endopterygota</taxon>
        <taxon>Coleoptera</taxon>
        <taxon>Polyphaga</taxon>
        <taxon>Cucujiformia</taxon>
        <taxon>Chrysomeloidea</taxon>
        <taxon>Chrysomelidae</taxon>
        <taxon>Galerucinae</taxon>
        <taxon>Alticini</taxon>
        <taxon>Psylliodes</taxon>
    </lineage>
</organism>
<accession>A0A9P0DEU9</accession>
<evidence type="ECO:0000256" key="2">
    <source>
        <dbReference type="ARBA" id="ARBA00007793"/>
    </source>
</evidence>
<dbReference type="GO" id="GO:0008810">
    <property type="term" value="F:cellulase activity"/>
    <property type="evidence" value="ECO:0007669"/>
    <property type="project" value="UniProtKB-EC"/>
</dbReference>
<keyword evidence="5" id="KW-0136">Cellulose degradation</keyword>
<evidence type="ECO:0000256" key="8">
    <source>
        <dbReference type="ARBA" id="ARBA00023326"/>
    </source>
</evidence>
<keyword evidence="4" id="KW-0378">Hydrolase</keyword>
<keyword evidence="13" id="KW-1185">Reference proteome</keyword>
<comment type="catalytic activity">
    <reaction evidence="1 9">
        <text>Endohydrolysis of (1-&gt;4)-beta-D-glucosidic linkages in cellulose, lichenin and cereal beta-D-glucans.</text>
        <dbReference type="EC" id="3.2.1.4"/>
    </reaction>
</comment>
<evidence type="ECO:0000256" key="9">
    <source>
        <dbReference type="PROSITE-ProRule" id="PRU10069"/>
    </source>
</evidence>
<evidence type="ECO:0000256" key="5">
    <source>
        <dbReference type="ARBA" id="ARBA00023001"/>
    </source>
</evidence>
<dbReference type="EC" id="3.2.1.4" evidence="3 9"/>
<dbReference type="InterPro" id="IPR000334">
    <property type="entry name" value="Glyco_hydro_45"/>
</dbReference>
<gene>
    <name evidence="12" type="ORF">PSYICH_LOCUS15050</name>
</gene>
<feature type="chain" id="PRO_5040265087" description="Cellulase" evidence="10">
    <location>
        <begin position="18"/>
        <end position="249"/>
    </location>
</feature>
<keyword evidence="6" id="KW-0119">Carbohydrate metabolism</keyword>
<dbReference type="SUPFAM" id="SSF50685">
    <property type="entry name" value="Barwin-like endoglucanases"/>
    <property type="match status" value="1"/>
</dbReference>
<dbReference type="Gene3D" id="2.40.40.10">
    <property type="entry name" value="RlpA-like domain"/>
    <property type="match status" value="1"/>
</dbReference>
<evidence type="ECO:0000256" key="6">
    <source>
        <dbReference type="ARBA" id="ARBA00023277"/>
    </source>
</evidence>
<evidence type="ECO:0000256" key="7">
    <source>
        <dbReference type="ARBA" id="ARBA00023295"/>
    </source>
</evidence>
<evidence type="ECO:0000256" key="3">
    <source>
        <dbReference type="ARBA" id="ARBA00012601"/>
    </source>
</evidence>
<feature type="domain" description="Glycosyl hydrolases family 45 active site" evidence="11">
    <location>
        <begin position="40"/>
        <end position="51"/>
    </location>
</feature>
<reference evidence="12" key="1">
    <citation type="submission" date="2022-01" db="EMBL/GenBank/DDBJ databases">
        <authorList>
            <person name="King R."/>
        </authorList>
    </citation>
    <scope>NUCLEOTIDE SEQUENCE</scope>
</reference>
<proteinExistence type="inferred from homology"/>
<evidence type="ECO:0000259" key="11">
    <source>
        <dbReference type="PROSITE" id="PS01140"/>
    </source>
</evidence>
<dbReference type="PROSITE" id="PS01140">
    <property type="entry name" value="GLYCOSYL_HYDROL_F45"/>
    <property type="match status" value="1"/>
</dbReference>
<keyword evidence="10" id="KW-0732">Signal</keyword>
<dbReference type="EMBL" id="OV651821">
    <property type="protein sequence ID" value="CAH1115092.1"/>
    <property type="molecule type" value="Genomic_DNA"/>
</dbReference>
<evidence type="ECO:0000256" key="4">
    <source>
        <dbReference type="ARBA" id="ARBA00022801"/>
    </source>
</evidence>
<dbReference type="AlphaFoldDB" id="A0A9P0DEU9"/>
<dbReference type="PANTHER" id="PTHR39730:SF1">
    <property type="entry name" value="ENDOGLUCANASE 1"/>
    <property type="match status" value="1"/>
</dbReference>
<dbReference type="InterPro" id="IPR036908">
    <property type="entry name" value="RlpA-like_sf"/>
</dbReference>
<evidence type="ECO:0000313" key="12">
    <source>
        <dbReference type="EMBL" id="CAH1115092.1"/>
    </source>
</evidence>
<keyword evidence="7" id="KW-0326">Glycosidase</keyword>
<dbReference type="Pfam" id="PF02015">
    <property type="entry name" value="Glyco_hydro_45"/>
    <property type="match status" value="1"/>
</dbReference>
<dbReference type="OrthoDB" id="10035502at2759"/>
<name>A0A9P0DEU9_9CUCU</name>
<dbReference type="InterPro" id="IPR052288">
    <property type="entry name" value="GH45_Enzymes"/>
</dbReference>
<evidence type="ECO:0000256" key="10">
    <source>
        <dbReference type="SAM" id="SignalP"/>
    </source>
</evidence>
<dbReference type="GO" id="GO:0030245">
    <property type="term" value="P:cellulose catabolic process"/>
    <property type="evidence" value="ECO:0007669"/>
    <property type="project" value="UniProtKB-KW"/>
</dbReference>
<sequence>MKFALASVLLLVAYASAFGVLEQIEEVKPVVGGVSGTGTATRYWDCCKPTCAWLKNTDPRQTPVKACKADGVTAMDVLNNSGCGDGQSFICTDQHGYAKNETLAYGFAAAKFIHAGDRNMCCVCVMFTFHTELPSPLNGKKMLAQVTNTGNDDPDAKHNEFDIAMPGSGVGLWDQGCVNQWHNDPSVWGDRNGGVHTLEDCYKLPEPLQEGCAFRFEWMAGYNNPDVTFEEVTCPKELTDKSGCFPVEY</sequence>
<comment type="similarity">
    <text evidence="2">Belongs to the glycosyl hydrolase 45 (cellulase K) family.</text>
</comment>
<keyword evidence="8" id="KW-0624">Polysaccharide degradation</keyword>
<feature type="active site" description="Nucleophile" evidence="9">
    <location>
        <position position="45"/>
    </location>
</feature>
<feature type="signal peptide" evidence="10">
    <location>
        <begin position="1"/>
        <end position="17"/>
    </location>
</feature>
<dbReference type="PANTHER" id="PTHR39730">
    <property type="entry name" value="ENDOGLUCANASE 1"/>
    <property type="match status" value="1"/>
</dbReference>
<evidence type="ECO:0000256" key="1">
    <source>
        <dbReference type="ARBA" id="ARBA00000966"/>
    </source>
</evidence>
<evidence type="ECO:0000313" key="13">
    <source>
        <dbReference type="Proteomes" id="UP001153636"/>
    </source>
</evidence>